<dbReference type="Pfam" id="PF07859">
    <property type="entry name" value="Abhydrolase_3"/>
    <property type="match status" value="1"/>
</dbReference>
<dbReference type="Proteomes" id="UP000298179">
    <property type="component" value="Unassembled WGS sequence"/>
</dbReference>
<protein>
    <submittedName>
        <fullName evidence="2">Alpha/beta hydrolase</fullName>
    </submittedName>
</protein>
<dbReference type="GO" id="GO:0019433">
    <property type="term" value="P:triglyceride catabolic process"/>
    <property type="evidence" value="ECO:0007669"/>
    <property type="project" value="TreeGrafter"/>
</dbReference>
<dbReference type="InterPro" id="IPR029058">
    <property type="entry name" value="AB_hydrolase_fold"/>
</dbReference>
<gene>
    <name evidence="2" type="ORF">E3C22_09385</name>
</gene>
<dbReference type="PANTHER" id="PTHR23025">
    <property type="entry name" value="TRIACYLGLYCEROL LIPASE"/>
    <property type="match status" value="1"/>
</dbReference>
<dbReference type="SUPFAM" id="SSF53474">
    <property type="entry name" value="alpha/beta-Hydrolases"/>
    <property type="match status" value="1"/>
</dbReference>
<keyword evidence="2" id="KW-0378">Hydrolase</keyword>
<dbReference type="GO" id="GO:0004771">
    <property type="term" value="F:sterol ester esterase activity"/>
    <property type="evidence" value="ECO:0007669"/>
    <property type="project" value="TreeGrafter"/>
</dbReference>
<accession>A0A4Y8RQC2</accession>
<dbReference type="AlphaFoldDB" id="A0A4Y8RQC2"/>
<dbReference type="OrthoDB" id="9806180at2"/>
<proteinExistence type="predicted"/>
<dbReference type="RefSeq" id="WP_134761714.1">
    <property type="nucleotide sequence ID" value="NZ_SOZD01000002.1"/>
</dbReference>
<feature type="domain" description="Alpha/beta hydrolase fold-3" evidence="1">
    <location>
        <begin position="84"/>
        <end position="291"/>
    </location>
</feature>
<dbReference type="EMBL" id="SOZD01000002">
    <property type="protein sequence ID" value="TFF25546.1"/>
    <property type="molecule type" value="Genomic_DNA"/>
</dbReference>
<dbReference type="Gene3D" id="3.40.50.1820">
    <property type="entry name" value="alpha/beta hydrolase"/>
    <property type="match status" value="1"/>
</dbReference>
<sequence length="312" mass="32960">MLDRQARAVLDDLARKQAVQVEPRDAVQKLAQARAITASLADYSGDPPDGVDSEDIAVARAGDATLVEIPVRLYRPAGGHDAMLVWYHGGGAMAGSLESHDVALRQLCAATGRLVASVDYRLAPDHVSPVPQQDCIAATRTLTAMAPDLGCRPDTVAIGGDSIGGLFAAVVALALKAAGEAMPDRLVMLYPNTDLRPDRPFASLKTEAGHVMTEDSLAYENSLFVPDPADRSDPAVSPLLAEDLSGLPATLVATCEHDPLRDEGEAFAARLEEAGVAVTTRRFPGMIHGFLQMDGWIGAAADLRRQVADHLG</sequence>
<comment type="caution">
    <text evidence="2">The sequence shown here is derived from an EMBL/GenBank/DDBJ whole genome shotgun (WGS) entry which is preliminary data.</text>
</comment>
<evidence type="ECO:0000313" key="3">
    <source>
        <dbReference type="Proteomes" id="UP000298179"/>
    </source>
</evidence>
<evidence type="ECO:0000259" key="1">
    <source>
        <dbReference type="Pfam" id="PF07859"/>
    </source>
</evidence>
<reference evidence="2 3" key="1">
    <citation type="submission" date="2019-03" db="EMBL/GenBank/DDBJ databases">
        <title>Jiella endophytica sp. nov., a novel endophytic bacterium isolated from root of Ficus microcarpa Linn. f.</title>
        <authorList>
            <person name="Tuo L."/>
        </authorList>
    </citation>
    <scope>NUCLEOTIDE SEQUENCE [LARGE SCALE GENOMIC DNA]</scope>
    <source>
        <strain evidence="2 3">CBS5Q-3</strain>
    </source>
</reference>
<keyword evidence="3" id="KW-1185">Reference proteome</keyword>
<dbReference type="PANTHER" id="PTHR23025:SF4">
    <property type="entry name" value="ALPHA_BETA HYDROLASE FOLD-3 DOMAIN-CONTAINING PROTEIN"/>
    <property type="match status" value="1"/>
</dbReference>
<dbReference type="GO" id="GO:0005829">
    <property type="term" value="C:cytosol"/>
    <property type="evidence" value="ECO:0007669"/>
    <property type="project" value="TreeGrafter"/>
</dbReference>
<name>A0A4Y8RQC2_9HYPH</name>
<evidence type="ECO:0000313" key="2">
    <source>
        <dbReference type="EMBL" id="TFF25546.1"/>
    </source>
</evidence>
<dbReference type="InterPro" id="IPR013094">
    <property type="entry name" value="AB_hydrolase_3"/>
</dbReference>
<organism evidence="2 3">
    <name type="scientific">Jiella endophytica</name>
    <dbReference type="NCBI Taxonomy" id="2558362"/>
    <lineage>
        <taxon>Bacteria</taxon>
        <taxon>Pseudomonadati</taxon>
        <taxon>Pseudomonadota</taxon>
        <taxon>Alphaproteobacteria</taxon>
        <taxon>Hyphomicrobiales</taxon>
        <taxon>Aurantimonadaceae</taxon>
        <taxon>Jiella</taxon>
    </lineage>
</organism>
<dbReference type="GO" id="GO:0004806">
    <property type="term" value="F:triacylglycerol lipase activity"/>
    <property type="evidence" value="ECO:0007669"/>
    <property type="project" value="TreeGrafter"/>
</dbReference>